<name>A0ABV2TVG6_9FLAO</name>
<evidence type="ECO:0008006" key="4">
    <source>
        <dbReference type="Google" id="ProtNLM"/>
    </source>
</evidence>
<reference evidence="2 3" key="1">
    <citation type="submission" date="2024-07" db="EMBL/GenBank/DDBJ databases">
        <title>The genome sequence of type strain Sediminicola luteus GDMCC 1.2596T.</title>
        <authorList>
            <person name="Liu Y."/>
        </authorList>
    </citation>
    <scope>NUCLEOTIDE SEQUENCE [LARGE SCALE GENOMIC DNA]</scope>
    <source>
        <strain evidence="2 3">GDMCC 1.2596</strain>
    </source>
</reference>
<feature type="signal peptide" evidence="1">
    <location>
        <begin position="1"/>
        <end position="19"/>
    </location>
</feature>
<keyword evidence="1" id="KW-0732">Signal</keyword>
<accession>A0ABV2TVG6</accession>
<dbReference type="RefSeq" id="WP_354617314.1">
    <property type="nucleotide sequence ID" value="NZ_JBEWYP010000002.1"/>
</dbReference>
<keyword evidence="3" id="KW-1185">Reference proteome</keyword>
<feature type="chain" id="PRO_5046750292" description="Beta-lactamase-inhibitor-like PepSY-like domain-containing protein" evidence="1">
    <location>
        <begin position="20"/>
        <end position="100"/>
    </location>
</feature>
<evidence type="ECO:0000313" key="3">
    <source>
        <dbReference type="Proteomes" id="UP001549773"/>
    </source>
</evidence>
<dbReference type="Gene3D" id="3.40.1420.30">
    <property type="match status" value="1"/>
</dbReference>
<dbReference type="EMBL" id="JBEWYP010000002">
    <property type="protein sequence ID" value="MET7028470.1"/>
    <property type="molecule type" value="Genomic_DNA"/>
</dbReference>
<gene>
    <name evidence="2" type="ORF">ABXZ32_03645</name>
</gene>
<evidence type="ECO:0000313" key="2">
    <source>
        <dbReference type="EMBL" id="MET7028470.1"/>
    </source>
</evidence>
<evidence type="ECO:0000256" key="1">
    <source>
        <dbReference type="SAM" id="SignalP"/>
    </source>
</evidence>
<protein>
    <recommendedName>
        <fullName evidence="4">Beta-lactamase-inhibitor-like PepSY-like domain-containing protein</fullName>
    </recommendedName>
</protein>
<comment type="caution">
    <text evidence="2">The sequence shown here is derived from an EMBL/GenBank/DDBJ whole genome shotgun (WGS) entry which is preliminary data.</text>
</comment>
<organism evidence="2 3">
    <name type="scientific">Sediminicola luteus</name>
    <dbReference type="NCBI Taxonomy" id="319238"/>
    <lineage>
        <taxon>Bacteria</taxon>
        <taxon>Pseudomonadati</taxon>
        <taxon>Bacteroidota</taxon>
        <taxon>Flavobacteriia</taxon>
        <taxon>Flavobacteriales</taxon>
        <taxon>Flavobacteriaceae</taxon>
        <taxon>Sediminicola</taxon>
    </lineage>
</organism>
<sequence>MKKLYYVAAFSLASLTAFAQNTAEANIGATTEVSVQDNYTEIDSSELPEAVTAAIAKDYPTATVNKAYVNKDKQYKLEVVLKDGASGTLYADQDGNWIEM</sequence>
<dbReference type="Proteomes" id="UP001549773">
    <property type="component" value="Unassembled WGS sequence"/>
</dbReference>
<dbReference type="SUPFAM" id="SSF160574">
    <property type="entry name" value="BT0923-like"/>
    <property type="match status" value="1"/>
</dbReference>
<proteinExistence type="predicted"/>